<reference evidence="1 2" key="1">
    <citation type="submission" date="2024-04" db="EMBL/GenBank/DDBJ databases">
        <title>A novel species isolated from cricket.</title>
        <authorList>
            <person name="Wang H.-C."/>
        </authorList>
    </citation>
    <scope>NUCLEOTIDE SEQUENCE [LARGE SCALE GENOMIC DNA]</scope>
    <source>
        <strain evidence="1 2">WL0021</strain>
    </source>
</reference>
<name>A0ABV0BNE7_9HYPH</name>
<evidence type="ECO:0000313" key="2">
    <source>
        <dbReference type="Proteomes" id="UP001418637"/>
    </source>
</evidence>
<dbReference type="RefSeq" id="WP_346337096.1">
    <property type="nucleotide sequence ID" value="NZ_JBBYXI010000003.1"/>
</dbReference>
<organism evidence="1 2">
    <name type="scientific">Hohaiivirga grylli</name>
    <dbReference type="NCBI Taxonomy" id="3133970"/>
    <lineage>
        <taxon>Bacteria</taxon>
        <taxon>Pseudomonadati</taxon>
        <taxon>Pseudomonadota</taxon>
        <taxon>Alphaproteobacteria</taxon>
        <taxon>Hyphomicrobiales</taxon>
        <taxon>Methylobacteriaceae</taxon>
        <taxon>Hohaiivirga</taxon>
    </lineage>
</organism>
<keyword evidence="2" id="KW-1185">Reference proteome</keyword>
<proteinExistence type="predicted"/>
<comment type="caution">
    <text evidence="1">The sequence shown here is derived from an EMBL/GenBank/DDBJ whole genome shotgun (WGS) entry which is preliminary data.</text>
</comment>
<dbReference type="EMBL" id="JBBYXI010000003">
    <property type="protein sequence ID" value="MEN3931055.1"/>
    <property type="molecule type" value="Genomic_DNA"/>
</dbReference>
<dbReference type="Proteomes" id="UP001418637">
    <property type="component" value="Unassembled WGS sequence"/>
</dbReference>
<accession>A0ABV0BNE7</accession>
<sequence>MAIEYQKPINITLLERIQRMRSCATYLSGQTFQTAFLEIKNQFEIIQHSIFAESIKIEFEKLLRLLIKIEECFFTTENEQKNI</sequence>
<gene>
    <name evidence="1" type="ORF">WJT86_08295</name>
</gene>
<evidence type="ECO:0000313" key="1">
    <source>
        <dbReference type="EMBL" id="MEN3931055.1"/>
    </source>
</evidence>
<protein>
    <submittedName>
        <fullName evidence="1">Uncharacterized protein</fullName>
    </submittedName>
</protein>